<evidence type="ECO:0000313" key="1">
    <source>
        <dbReference type="EMBL" id="PWN51870.1"/>
    </source>
</evidence>
<dbReference type="Proteomes" id="UP000245626">
    <property type="component" value="Unassembled WGS sequence"/>
</dbReference>
<sequence length="338" mass="37640">MTQSQELPPISTLSLASLSDQEQLGQAIFQACTTTGFFYLKDHSIPKQEVDRIFDVSSRYFLQTDEEDKRKDADFANNIGYRAMKAETLDPATSKEGDLKESFNLVLLSSKSKEHAPPSQTFPASMLPEKEEITSFIDACKSTCDVVLQGFAHALGLTENYFKDCHHGAHDRLRLIHYPPTPPREDGTSTSIRAGSHSDYGSCTLLFQKDVGGLQVEVEGKWVDIPPQEGCIVVNVGDAMEFWTKGLFQSTQHRVALPRTEAESASRFSVAYFCQPDEDTVLEPLEIAPSILEKVPESIKWKQSVGYFEERMESKGVKRGTSKLTGGSHLRARLNATH</sequence>
<gene>
    <name evidence="1" type="ORF">IE53DRAFT_33182</name>
</gene>
<keyword evidence="2" id="KW-1185">Reference proteome</keyword>
<accession>A0ACD0P1J1</accession>
<proteinExistence type="predicted"/>
<name>A0ACD0P1J1_9BASI</name>
<dbReference type="EMBL" id="KZ819812">
    <property type="protein sequence ID" value="PWN51870.1"/>
    <property type="molecule type" value="Genomic_DNA"/>
</dbReference>
<reference evidence="1 2" key="1">
    <citation type="journal article" date="2018" name="Mol. Biol. Evol.">
        <title>Broad Genomic Sampling Reveals a Smut Pathogenic Ancestry of the Fungal Clade Ustilaginomycotina.</title>
        <authorList>
            <person name="Kijpornyongpan T."/>
            <person name="Mondo S.J."/>
            <person name="Barry K."/>
            <person name="Sandor L."/>
            <person name="Lee J."/>
            <person name="Lipzen A."/>
            <person name="Pangilinan J."/>
            <person name="LaButti K."/>
            <person name="Hainaut M."/>
            <person name="Henrissat B."/>
            <person name="Grigoriev I.V."/>
            <person name="Spatafora J.W."/>
            <person name="Aime M.C."/>
        </authorList>
    </citation>
    <scope>NUCLEOTIDE SEQUENCE [LARGE SCALE GENOMIC DNA]</scope>
    <source>
        <strain evidence="1 2">SA 807</strain>
    </source>
</reference>
<evidence type="ECO:0000313" key="2">
    <source>
        <dbReference type="Proteomes" id="UP000245626"/>
    </source>
</evidence>
<protein>
    <submittedName>
        <fullName evidence="1">Clavaminate synthase-like protein</fullName>
    </submittedName>
</protein>
<organism evidence="1 2">
    <name type="scientific">Violaceomyces palustris</name>
    <dbReference type="NCBI Taxonomy" id="1673888"/>
    <lineage>
        <taxon>Eukaryota</taxon>
        <taxon>Fungi</taxon>
        <taxon>Dikarya</taxon>
        <taxon>Basidiomycota</taxon>
        <taxon>Ustilaginomycotina</taxon>
        <taxon>Ustilaginomycetes</taxon>
        <taxon>Violaceomycetales</taxon>
        <taxon>Violaceomycetaceae</taxon>
        <taxon>Violaceomyces</taxon>
    </lineage>
</organism>